<keyword evidence="3" id="KW-1185">Reference proteome</keyword>
<dbReference type="Proteomes" id="UP001139559">
    <property type="component" value="Unassembled WGS sequence"/>
</dbReference>
<dbReference type="Pfam" id="PF14316">
    <property type="entry name" value="DUF4381"/>
    <property type="match status" value="1"/>
</dbReference>
<keyword evidence="1" id="KW-1133">Transmembrane helix</keyword>
<dbReference type="AlphaFoldDB" id="A0A9X2BGC7"/>
<reference evidence="2" key="1">
    <citation type="submission" date="2021-11" db="EMBL/GenBank/DDBJ databases">
        <title>Vibrio ZSDE26 sp. nov. and Vibrio ZSDZ34 sp. nov., isolated from coastal seawater in Qingdao.</title>
        <authorList>
            <person name="Zhang P."/>
        </authorList>
    </citation>
    <scope>NUCLEOTIDE SEQUENCE</scope>
    <source>
        <strain evidence="2">ZSDE26</strain>
    </source>
</reference>
<comment type="caution">
    <text evidence="2">The sequence shown here is derived from an EMBL/GenBank/DDBJ whole genome shotgun (WGS) entry which is preliminary data.</text>
</comment>
<evidence type="ECO:0000256" key="1">
    <source>
        <dbReference type="SAM" id="Phobius"/>
    </source>
</evidence>
<organism evidence="2 3">
    <name type="scientific">Vibrio amylolyticus</name>
    <dbReference type="NCBI Taxonomy" id="2847292"/>
    <lineage>
        <taxon>Bacteria</taxon>
        <taxon>Pseudomonadati</taxon>
        <taxon>Pseudomonadota</taxon>
        <taxon>Gammaproteobacteria</taxon>
        <taxon>Vibrionales</taxon>
        <taxon>Vibrionaceae</taxon>
        <taxon>Vibrio</taxon>
    </lineage>
</organism>
<keyword evidence="1" id="KW-0472">Membrane</keyword>
<dbReference type="InterPro" id="IPR025489">
    <property type="entry name" value="DUF4381"/>
</dbReference>
<sequence length="169" mass="19306">MSAEHTPPSTYILRELQDVAVPESVSWLPQTIGWKILAVLALMGAAYMVFRFVVHWWRNRYRGEALAALNAISIHDAQATDRVFTILKMVLRYIEPSNANLFGASFIKRLEGYLVSSKHHHVMLPDAVAETWMRGLERGSTHLTESQKQKLIEYSKHWVKHHQAGEGKS</sequence>
<name>A0A9X2BGC7_9VIBR</name>
<proteinExistence type="predicted"/>
<protein>
    <submittedName>
        <fullName evidence="2">DUF4381 domain-containing protein</fullName>
    </submittedName>
</protein>
<feature type="transmembrane region" description="Helical" evidence="1">
    <location>
        <begin position="32"/>
        <end position="54"/>
    </location>
</feature>
<dbReference type="RefSeq" id="WP_248007872.1">
    <property type="nucleotide sequence ID" value="NZ_JAJHVV010000003.1"/>
</dbReference>
<evidence type="ECO:0000313" key="2">
    <source>
        <dbReference type="EMBL" id="MCK6262761.1"/>
    </source>
</evidence>
<dbReference type="EMBL" id="JAJHVV010000003">
    <property type="protein sequence ID" value="MCK6262761.1"/>
    <property type="molecule type" value="Genomic_DNA"/>
</dbReference>
<accession>A0A9X2BGC7</accession>
<gene>
    <name evidence="2" type="ORF">KP803_05670</name>
</gene>
<keyword evidence="1" id="KW-0812">Transmembrane</keyword>
<evidence type="ECO:0000313" key="3">
    <source>
        <dbReference type="Proteomes" id="UP001139559"/>
    </source>
</evidence>